<evidence type="ECO:0000313" key="3">
    <source>
        <dbReference type="Proteomes" id="UP000714915"/>
    </source>
</evidence>
<comment type="caution">
    <text evidence="2">The sequence shown here is derived from an EMBL/GenBank/DDBJ whole genome shotgun (WGS) entry which is preliminary data.</text>
</comment>
<dbReference type="EMBL" id="JAGQLF010000017">
    <property type="protein sequence ID" value="MCA9386798.1"/>
    <property type="molecule type" value="Genomic_DNA"/>
</dbReference>
<reference evidence="2" key="2">
    <citation type="journal article" date="2021" name="Microbiome">
        <title>Successional dynamics and alternative stable states in a saline activated sludge microbial community over 9 years.</title>
        <authorList>
            <person name="Wang Y."/>
            <person name="Ye J."/>
            <person name="Ju F."/>
            <person name="Liu L."/>
            <person name="Boyd J.A."/>
            <person name="Deng Y."/>
            <person name="Parks D.H."/>
            <person name="Jiang X."/>
            <person name="Yin X."/>
            <person name="Woodcroft B.J."/>
            <person name="Tyson G.W."/>
            <person name="Hugenholtz P."/>
            <person name="Polz M.F."/>
            <person name="Zhang T."/>
        </authorList>
    </citation>
    <scope>NUCLEOTIDE SEQUENCE</scope>
    <source>
        <strain evidence="2">HKST-UBA09</strain>
    </source>
</reference>
<keyword evidence="1" id="KW-1133">Transmembrane helix</keyword>
<name>A0A955LA10_9BACT</name>
<organism evidence="2 3">
    <name type="scientific">Candidatus Dojkabacteria bacterium</name>
    <dbReference type="NCBI Taxonomy" id="2099670"/>
    <lineage>
        <taxon>Bacteria</taxon>
        <taxon>Candidatus Dojkabacteria</taxon>
    </lineage>
</organism>
<dbReference type="AlphaFoldDB" id="A0A955LA10"/>
<proteinExistence type="predicted"/>
<reference evidence="2" key="1">
    <citation type="submission" date="2020-04" db="EMBL/GenBank/DDBJ databases">
        <authorList>
            <person name="Zhang T."/>
        </authorList>
    </citation>
    <scope>NUCLEOTIDE SEQUENCE</scope>
    <source>
        <strain evidence="2">HKST-UBA09</strain>
    </source>
</reference>
<feature type="transmembrane region" description="Helical" evidence="1">
    <location>
        <begin position="184"/>
        <end position="201"/>
    </location>
</feature>
<accession>A0A955LA10</accession>
<sequence>MVKNALKKTYSFKISYIITLLVFVFSMYFYFLAITQTGSIQLFFNETPILILIAQVVFSVLNSVLIGIIMSMVWIIFKEKKAQGNLSFLNALAALFLSVAATGCYVCGTVLIPVFGVAASFAALPLGGLEIKILTIFLLIYSLSDASKNVLGLCAIKKSVTYKIKMGNYYYTFTSLFWTRLKPFIVVVVFVILVFAIPLILPNSLKKEVNASNACVHSSNP</sequence>
<evidence type="ECO:0000256" key="1">
    <source>
        <dbReference type="SAM" id="Phobius"/>
    </source>
</evidence>
<feature type="transmembrane region" description="Helical" evidence="1">
    <location>
        <begin position="12"/>
        <end position="31"/>
    </location>
</feature>
<gene>
    <name evidence="2" type="ORF">KC669_02065</name>
</gene>
<evidence type="ECO:0000313" key="2">
    <source>
        <dbReference type="EMBL" id="MCA9386798.1"/>
    </source>
</evidence>
<feature type="transmembrane region" description="Helical" evidence="1">
    <location>
        <begin position="51"/>
        <end position="77"/>
    </location>
</feature>
<protein>
    <submittedName>
        <fullName evidence="2">Uncharacterized protein</fullName>
    </submittedName>
</protein>
<feature type="transmembrane region" description="Helical" evidence="1">
    <location>
        <begin position="89"/>
        <end position="115"/>
    </location>
</feature>
<keyword evidence="1" id="KW-0472">Membrane</keyword>
<keyword evidence="1" id="KW-0812">Transmembrane</keyword>
<dbReference type="Proteomes" id="UP000714915">
    <property type="component" value="Unassembled WGS sequence"/>
</dbReference>